<evidence type="ECO:0000313" key="4">
    <source>
        <dbReference type="Proteomes" id="UP000462435"/>
    </source>
</evidence>
<evidence type="ECO:0000259" key="2">
    <source>
        <dbReference type="Pfam" id="PF12729"/>
    </source>
</evidence>
<proteinExistence type="predicted"/>
<dbReference type="InterPro" id="IPR047347">
    <property type="entry name" value="YvaQ-like_sensor"/>
</dbReference>
<feature type="domain" description="Chemotaxis methyl-accepting receptor HlyB-like 4HB MCP" evidence="2">
    <location>
        <begin position="17"/>
        <end position="183"/>
    </location>
</feature>
<dbReference type="Gene3D" id="6.10.340.10">
    <property type="match status" value="1"/>
</dbReference>
<protein>
    <recommendedName>
        <fullName evidence="2">Chemotaxis methyl-accepting receptor HlyB-like 4HB MCP domain-containing protein</fullName>
    </recommendedName>
</protein>
<dbReference type="CDD" id="cd19411">
    <property type="entry name" value="MCP2201-like_sensor"/>
    <property type="match status" value="1"/>
</dbReference>
<gene>
    <name evidence="3" type="ORF">GAK35_03531</name>
</gene>
<dbReference type="EMBL" id="WNDX01000140">
    <property type="protein sequence ID" value="KAF1040308.1"/>
    <property type="molecule type" value="Genomic_DNA"/>
</dbReference>
<name>A0A7V8JSS9_9BURK</name>
<feature type="transmembrane region" description="Helical" evidence="1">
    <location>
        <begin position="202"/>
        <end position="222"/>
    </location>
</feature>
<evidence type="ECO:0000256" key="1">
    <source>
        <dbReference type="SAM" id="Phobius"/>
    </source>
</evidence>
<keyword evidence="1" id="KW-0812">Transmembrane</keyword>
<organism evidence="3 4">
    <name type="scientific">Herbaspirillum frisingense</name>
    <dbReference type="NCBI Taxonomy" id="92645"/>
    <lineage>
        <taxon>Bacteria</taxon>
        <taxon>Pseudomonadati</taxon>
        <taxon>Pseudomonadota</taxon>
        <taxon>Betaproteobacteria</taxon>
        <taxon>Burkholderiales</taxon>
        <taxon>Oxalobacteraceae</taxon>
        <taxon>Herbaspirillum</taxon>
    </lineage>
</organism>
<dbReference type="Pfam" id="PF12729">
    <property type="entry name" value="4HB_MCP_1"/>
    <property type="match status" value="1"/>
</dbReference>
<accession>A0A7V8JSS9</accession>
<evidence type="ECO:0000313" key="3">
    <source>
        <dbReference type="EMBL" id="KAF1040308.1"/>
    </source>
</evidence>
<sequence>MNNNQNPREENMKIISNMSIGKRLALGFGLILALSIVITSIGFWRLQTVADATHDMMQQPLAKERLISDWYANLYGGIRRTLAIAKSADPSLSEYFAQDAAASSKSSAETQSKIAPLLQSEAEKTAFAQIGEARKAYLAGRDEINKVKATGDLAEGNRVLDQVFVPAANRYLDSMQKLLQIQRVDIDAMAGEIDRIAARSKMLMLVVQLLILAFSVFGAWWLTIGITRPLRTAVDVSHRVAKAI</sequence>
<dbReference type="InterPro" id="IPR024478">
    <property type="entry name" value="HlyB_4HB_MCP"/>
</dbReference>
<comment type="caution">
    <text evidence="3">The sequence shown here is derived from an EMBL/GenBank/DDBJ whole genome shotgun (WGS) entry which is preliminary data.</text>
</comment>
<feature type="transmembrane region" description="Helical" evidence="1">
    <location>
        <begin position="24"/>
        <end position="46"/>
    </location>
</feature>
<keyword evidence="1" id="KW-1133">Transmembrane helix</keyword>
<dbReference type="Proteomes" id="UP000462435">
    <property type="component" value="Unassembled WGS sequence"/>
</dbReference>
<keyword evidence="1" id="KW-0472">Membrane</keyword>
<reference evidence="4" key="1">
    <citation type="journal article" date="2020" name="MBio">
        <title>Horizontal gene transfer to a defensive symbiont with a reduced genome amongst a multipartite beetle microbiome.</title>
        <authorList>
            <person name="Waterworth S.C."/>
            <person name="Florez L.V."/>
            <person name="Rees E.R."/>
            <person name="Hertweck C."/>
            <person name="Kaltenpoth M."/>
            <person name="Kwan J.C."/>
        </authorList>
    </citation>
    <scope>NUCLEOTIDE SEQUENCE [LARGE SCALE GENOMIC DNA]</scope>
</reference>
<dbReference type="AlphaFoldDB" id="A0A7V8JSS9"/>